<keyword evidence="2" id="KW-1185">Reference proteome</keyword>
<dbReference type="EMBL" id="CP009516">
    <property type="protein sequence ID" value="AKB78635.1"/>
    <property type="molecule type" value="Genomic_DNA"/>
</dbReference>
<dbReference type="HOGENOM" id="CLU_1631657_0_0_2"/>
<proteinExistence type="predicted"/>
<sequence length="162" mass="19023">MEHIQDDYIDNSYIPGNIPVNNSRSYNDQLDFIKELLKKDELKAHISEDLEIYFDSIVKNLAVSNFSESEIRLMILRFDDLKTSFLMQFPPGAYTHEMETQFTSMRNVLCAELSRAKDGFERKLMATSIQQSYMQSDLRGYPQFQQTSSGGFFNKIRRMFNR</sequence>
<dbReference type="KEGG" id="mhor:MSHOH_2152"/>
<reference evidence="1 2" key="1">
    <citation type="submission" date="2014-07" db="EMBL/GenBank/DDBJ databases">
        <title>Methanogenic archaea and the global carbon cycle.</title>
        <authorList>
            <person name="Henriksen J.R."/>
            <person name="Luke J."/>
            <person name="Reinhart S."/>
            <person name="Benedict M.N."/>
            <person name="Youngblut N.D."/>
            <person name="Metcalf M.E."/>
            <person name="Whitaker R.J."/>
            <person name="Metcalf W.W."/>
        </authorList>
    </citation>
    <scope>NUCLEOTIDE SEQUENCE [LARGE SCALE GENOMIC DNA]</scope>
    <source>
        <strain evidence="1 2">HB-1</strain>
    </source>
</reference>
<dbReference type="RefSeq" id="WP_048139760.1">
    <property type="nucleotide sequence ID" value="NZ_CP009516.1"/>
</dbReference>
<dbReference type="OrthoDB" id="129544at2157"/>
<dbReference type="Proteomes" id="UP000033101">
    <property type="component" value="Chromosome"/>
</dbReference>
<dbReference type="AlphaFoldDB" id="A0A0E3WTG8"/>
<dbReference type="GeneID" id="24831399"/>
<protein>
    <submittedName>
        <fullName evidence="1">Uncharacterized protein</fullName>
    </submittedName>
</protein>
<accession>A0A0E3WTG8</accession>
<dbReference type="PATRIC" id="fig|1434110.4.peg.2742"/>
<gene>
    <name evidence="1" type="ORF">MSHOH_2152</name>
</gene>
<organism evidence="1 2">
    <name type="scientific">Methanosarcina horonobensis HB-1 = JCM 15518</name>
    <dbReference type="NCBI Taxonomy" id="1434110"/>
    <lineage>
        <taxon>Archaea</taxon>
        <taxon>Methanobacteriati</taxon>
        <taxon>Methanobacteriota</taxon>
        <taxon>Stenosarchaea group</taxon>
        <taxon>Methanomicrobia</taxon>
        <taxon>Methanosarcinales</taxon>
        <taxon>Methanosarcinaceae</taxon>
        <taxon>Methanosarcina</taxon>
    </lineage>
</organism>
<name>A0A0E3WTG8_9EURY</name>
<evidence type="ECO:0000313" key="1">
    <source>
        <dbReference type="EMBL" id="AKB78635.1"/>
    </source>
</evidence>
<dbReference type="STRING" id="1434110.MSHOH_2152"/>
<evidence type="ECO:0000313" key="2">
    <source>
        <dbReference type="Proteomes" id="UP000033101"/>
    </source>
</evidence>